<feature type="transmembrane region" description="Helical" evidence="12">
    <location>
        <begin position="260"/>
        <end position="281"/>
    </location>
</feature>
<evidence type="ECO:0000256" key="8">
    <source>
        <dbReference type="ARBA" id="ARBA00037890"/>
    </source>
</evidence>
<name>A0A9W9JJH1_9EURO</name>
<dbReference type="GO" id="GO:0016020">
    <property type="term" value="C:membrane"/>
    <property type="evidence" value="ECO:0007669"/>
    <property type="project" value="InterPro"/>
</dbReference>
<comment type="catalytic activity">
    <reaction evidence="10">
        <text>CDP-N,N-dimethylethanolamine + a 1,2-diacyl-sn-glycerol = a 1,2-diacyl-sn-glycero-3-phospho-N,N-dimethylethanolamine + CMP + H(+)</text>
        <dbReference type="Rhea" id="RHEA:33775"/>
        <dbReference type="ChEBI" id="CHEBI:15378"/>
        <dbReference type="ChEBI" id="CHEBI:17815"/>
        <dbReference type="ChEBI" id="CHEBI:60377"/>
        <dbReference type="ChEBI" id="CHEBI:64572"/>
        <dbReference type="ChEBI" id="CHEBI:65117"/>
    </reaction>
    <physiologicalReaction direction="left-to-right" evidence="10">
        <dbReference type="Rhea" id="RHEA:33776"/>
    </physiologicalReaction>
</comment>
<evidence type="ECO:0000313" key="14">
    <source>
        <dbReference type="Proteomes" id="UP001150904"/>
    </source>
</evidence>
<dbReference type="FunFam" id="1.20.120.1760:FF:000012">
    <property type="entry name" value="sn-1,2-diacylglycerol cholinephosphotransferase"/>
    <property type="match status" value="1"/>
</dbReference>
<dbReference type="InterPro" id="IPR014472">
    <property type="entry name" value="CHOPT"/>
</dbReference>
<dbReference type="EC" id="2.7.8.2" evidence="9"/>
<evidence type="ECO:0000256" key="6">
    <source>
        <dbReference type="ARBA" id="ARBA00022989"/>
    </source>
</evidence>
<dbReference type="PANTHER" id="PTHR10414">
    <property type="entry name" value="ETHANOLAMINEPHOSPHOTRANSFERASE"/>
    <property type="match status" value="1"/>
</dbReference>
<evidence type="ECO:0000256" key="7">
    <source>
        <dbReference type="ARBA" id="ARBA00023136"/>
    </source>
</evidence>
<keyword evidence="14" id="KW-1185">Reference proteome</keyword>
<evidence type="ECO:0000256" key="3">
    <source>
        <dbReference type="ARBA" id="ARBA00010441"/>
    </source>
</evidence>
<comment type="cofactor">
    <cofactor evidence="1">
        <name>Mg(2+)</name>
        <dbReference type="ChEBI" id="CHEBI:18420"/>
    </cofactor>
</comment>
<accession>A0A9W9JJH1</accession>
<evidence type="ECO:0000256" key="10">
    <source>
        <dbReference type="ARBA" id="ARBA00051857"/>
    </source>
</evidence>
<dbReference type="EMBL" id="JAPQKR010000014">
    <property type="protein sequence ID" value="KAJ5198089.1"/>
    <property type="molecule type" value="Genomic_DNA"/>
</dbReference>
<evidence type="ECO:0000256" key="5">
    <source>
        <dbReference type="ARBA" id="ARBA00022692"/>
    </source>
</evidence>
<dbReference type="GO" id="GO:0012505">
    <property type="term" value="C:endomembrane system"/>
    <property type="evidence" value="ECO:0007669"/>
    <property type="project" value="UniProtKB-SubCell"/>
</dbReference>
<dbReference type="Proteomes" id="UP001150904">
    <property type="component" value="Unassembled WGS sequence"/>
</dbReference>
<reference evidence="13" key="2">
    <citation type="journal article" date="2023" name="IMA Fungus">
        <title>Comparative genomic study of the Penicillium genus elucidates a diverse pangenome and 15 lateral gene transfer events.</title>
        <authorList>
            <person name="Petersen C."/>
            <person name="Sorensen T."/>
            <person name="Nielsen M.R."/>
            <person name="Sondergaard T.E."/>
            <person name="Sorensen J.L."/>
            <person name="Fitzpatrick D.A."/>
            <person name="Frisvad J.C."/>
            <person name="Nielsen K.L."/>
        </authorList>
    </citation>
    <scope>NUCLEOTIDE SEQUENCE</scope>
    <source>
        <strain evidence="13">IBT 15544</strain>
    </source>
</reference>
<dbReference type="GeneID" id="83181569"/>
<dbReference type="PANTHER" id="PTHR10414:SF37">
    <property type="entry name" value="BB IN A BOXCAR, ISOFORM C"/>
    <property type="match status" value="1"/>
</dbReference>
<dbReference type="GO" id="GO:0004142">
    <property type="term" value="F:diacylglycerol cholinephosphotransferase activity"/>
    <property type="evidence" value="ECO:0007669"/>
    <property type="project" value="UniProtKB-EC"/>
</dbReference>
<reference evidence="13" key="1">
    <citation type="submission" date="2022-12" db="EMBL/GenBank/DDBJ databases">
        <authorList>
            <person name="Petersen C."/>
        </authorList>
    </citation>
    <scope>NUCLEOTIDE SEQUENCE</scope>
    <source>
        <strain evidence="13">IBT 15544</strain>
    </source>
</reference>
<feature type="transmembrane region" description="Helical" evidence="12">
    <location>
        <begin position="293"/>
        <end position="310"/>
    </location>
</feature>
<evidence type="ECO:0000256" key="1">
    <source>
        <dbReference type="ARBA" id="ARBA00001946"/>
    </source>
</evidence>
<evidence type="ECO:0000256" key="4">
    <source>
        <dbReference type="ARBA" id="ARBA00022679"/>
    </source>
</evidence>
<feature type="transmembrane region" description="Helical" evidence="12">
    <location>
        <begin position="356"/>
        <end position="377"/>
    </location>
</feature>
<evidence type="ECO:0000256" key="2">
    <source>
        <dbReference type="ARBA" id="ARBA00004127"/>
    </source>
</evidence>
<dbReference type="AlphaFoldDB" id="A0A9W9JJH1"/>
<feature type="transmembrane region" description="Helical" evidence="12">
    <location>
        <begin position="167"/>
        <end position="193"/>
    </location>
</feature>
<organism evidence="13 14">
    <name type="scientific">Penicillium cinerascens</name>
    <dbReference type="NCBI Taxonomy" id="70096"/>
    <lineage>
        <taxon>Eukaryota</taxon>
        <taxon>Fungi</taxon>
        <taxon>Dikarya</taxon>
        <taxon>Ascomycota</taxon>
        <taxon>Pezizomycotina</taxon>
        <taxon>Eurotiomycetes</taxon>
        <taxon>Eurotiomycetidae</taxon>
        <taxon>Eurotiales</taxon>
        <taxon>Aspergillaceae</taxon>
        <taxon>Penicillium</taxon>
    </lineage>
</organism>
<evidence type="ECO:0000256" key="11">
    <source>
        <dbReference type="RuleBase" id="RU003750"/>
    </source>
</evidence>
<feature type="transmembrane region" description="Helical" evidence="12">
    <location>
        <begin position="322"/>
        <end position="344"/>
    </location>
</feature>
<feature type="transmembrane region" description="Helical" evidence="12">
    <location>
        <begin position="228"/>
        <end position="248"/>
    </location>
</feature>
<keyword evidence="4 11" id="KW-0808">Transferase</keyword>
<dbReference type="Pfam" id="PF01066">
    <property type="entry name" value="CDP-OH_P_transf"/>
    <property type="match status" value="1"/>
</dbReference>
<keyword evidence="6 12" id="KW-1133">Transmembrane helix</keyword>
<protein>
    <recommendedName>
        <fullName evidence="9">diacylglycerol cholinephosphotransferase</fullName>
        <ecNumber evidence="9">2.7.8.2</ecNumber>
    </recommendedName>
</protein>
<sequence>MVYIRQHHLPNLRNYKYAGVDHSFISRYILKPFYNKCVIGLFPMGMAPNAITLTGFMFVVVNFLTVMWYNPNLDTDCPPWVYASCSLGLFLYQTFDAVDGMQARRTKQSGPLGELFDHSVDACNTGLGVLIFASAMNLGQSWLTFLSLFGSTMTFYVQTWDEYYTQVLTLGVISGPVEGVLTLCLVYAITAYMGGGSFWHQPMLETVGVSKPSFLSEQVYKMPWTQWYLVYGAFVLFFATGSSIMNVMQVRRQRGQDPIAPLYGLLPMVATWTLVPAYLYLNPAVLENYTIPFGLYVGLVNAYAVGRMIVGHLVQSGFPYYNILLVPLALGVIDSAGPVLGLWSSAVLGDSVRQTMFVFGCLGMAVGVYGSFVFDVITTICDHIDIWCLTIKYPYVEETEYKNGSAVKTQVEGASKKTL</sequence>
<dbReference type="RefSeq" id="XP_058306517.1">
    <property type="nucleotide sequence ID" value="XM_058454268.1"/>
</dbReference>
<dbReference type="PIRSF" id="PIRSF015665">
    <property type="entry name" value="CHOPT"/>
    <property type="match status" value="1"/>
</dbReference>
<evidence type="ECO:0000313" key="13">
    <source>
        <dbReference type="EMBL" id="KAJ5198089.1"/>
    </source>
</evidence>
<evidence type="ECO:0000256" key="12">
    <source>
        <dbReference type="SAM" id="Phobius"/>
    </source>
</evidence>
<dbReference type="OrthoDB" id="196717at2759"/>
<keyword evidence="7 12" id="KW-0472">Membrane</keyword>
<gene>
    <name evidence="13" type="ORF">N7498_007206</name>
</gene>
<comment type="subcellular location">
    <subcellularLocation>
        <location evidence="2">Endomembrane system</location>
        <topology evidence="2">Multi-pass membrane protein</topology>
    </subcellularLocation>
</comment>
<dbReference type="InterPro" id="IPR043130">
    <property type="entry name" value="CDP-OH_PTrfase_TM_dom"/>
</dbReference>
<comment type="caution">
    <text evidence="13">The sequence shown here is derived from an EMBL/GenBank/DDBJ whole genome shotgun (WGS) entry which is preliminary data.</text>
</comment>
<dbReference type="InterPro" id="IPR048254">
    <property type="entry name" value="CDP_ALCOHOL_P_TRANSF_CS"/>
</dbReference>
<comment type="similarity">
    <text evidence="3 11">Belongs to the CDP-alcohol phosphatidyltransferase class-I family.</text>
</comment>
<proteinExistence type="inferred from homology"/>
<keyword evidence="5 12" id="KW-0812">Transmembrane</keyword>
<dbReference type="Gene3D" id="1.20.120.1760">
    <property type="match status" value="1"/>
</dbReference>
<comment type="pathway">
    <text evidence="8">Phospholipid metabolism; phosphatidylcholine biosynthesis; phosphatidylcholine from phosphocholine: step 2/2.</text>
</comment>
<evidence type="ECO:0000256" key="9">
    <source>
        <dbReference type="ARBA" id="ARBA00038987"/>
    </source>
</evidence>
<dbReference type="PROSITE" id="PS00379">
    <property type="entry name" value="CDP_ALCOHOL_P_TRANSF"/>
    <property type="match status" value="1"/>
</dbReference>
<dbReference type="InterPro" id="IPR000462">
    <property type="entry name" value="CDP-OH_P_trans"/>
</dbReference>